<reference evidence="5 7" key="1">
    <citation type="submission" date="2014-03" db="EMBL/GenBank/DDBJ databases">
        <title>Complete genome sequence of the Radio-Resistant Rubrobacter radiotolerans RSPS-4.</title>
        <authorList>
            <person name="Egas C.C."/>
            <person name="Barroso C.C."/>
            <person name="Froufe H.J.C."/>
            <person name="Pacheco J.J."/>
            <person name="Albuquerque L.L."/>
            <person name="da Costa M.M.S."/>
        </authorList>
    </citation>
    <scope>NUCLEOTIDE SEQUENCE [LARGE SCALE GENOMIC DNA]</scope>
    <source>
        <strain evidence="5 7">RSPS-4</strain>
    </source>
</reference>
<dbReference type="EMBL" id="JAWXXX010000001">
    <property type="protein sequence ID" value="MDX5892680.1"/>
    <property type="molecule type" value="Genomic_DNA"/>
</dbReference>
<keyword evidence="7" id="KW-1185">Reference proteome</keyword>
<dbReference type="Proteomes" id="UP001281130">
    <property type="component" value="Unassembled WGS sequence"/>
</dbReference>
<dbReference type="SUPFAM" id="SSF46894">
    <property type="entry name" value="C-terminal effector domain of the bipartite response regulators"/>
    <property type="match status" value="1"/>
</dbReference>
<evidence type="ECO:0000256" key="2">
    <source>
        <dbReference type="ARBA" id="ARBA00023125"/>
    </source>
</evidence>
<dbReference type="SMART" id="SM00421">
    <property type="entry name" value="HTH_LUXR"/>
    <property type="match status" value="1"/>
</dbReference>
<keyword evidence="3" id="KW-0804">Transcription</keyword>
<dbReference type="Pfam" id="PF00196">
    <property type="entry name" value="GerE"/>
    <property type="match status" value="1"/>
</dbReference>
<dbReference type="Gene3D" id="3.40.50.2300">
    <property type="match status" value="1"/>
</dbReference>
<accession>A0A023X773</accession>
<evidence type="ECO:0000313" key="7">
    <source>
        <dbReference type="Proteomes" id="UP000025229"/>
    </source>
</evidence>
<dbReference type="PRINTS" id="PR00038">
    <property type="entry name" value="HTHLUXR"/>
</dbReference>
<dbReference type="InterPro" id="IPR016032">
    <property type="entry name" value="Sig_transdc_resp-reg_C-effctor"/>
</dbReference>
<dbReference type="GO" id="GO:0003677">
    <property type="term" value="F:DNA binding"/>
    <property type="evidence" value="ECO:0007669"/>
    <property type="project" value="UniProtKB-KW"/>
</dbReference>
<dbReference type="eggNOG" id="COG2197">
    <property type="taxonomic scope" value="Bacteria"/>
</dbReference>
<dbReference type="GO" id="GO:0006355">
    <property type="term" value="P:regulation of DNA-templated transcription"/>
    <property type="evidence" value="ECO:0007669"/>
    <property type="project" value="InterPro"/>
</dbReference>
<dbReference type="EMBL" id="CP007514">
    <property type="protein sequence ID" value="AHY48041.1"/>
    <property type="molecule type" value="Genomic_DNA"/>
</dbReference>
<dbReference type="InterPro" id="IPR000792">
    <property type="entry name" value="Tscrpt_reg_LuxR_C"/>
</dbReference>
<dbReference type="SUPFAM" id="SSF52172">
    <property type="entry name" value="CheY-like"/>
    <property type="match status" value="1"/>
</dbReference>
<dbReference type="InterPro" id="IPR011006">
    <property type="entry name" value="CheY-like_superfamily"/>
</dbReference>
<name>A0A023X773_RUBRA</name>
<gene>
    <name evidence="5" type="ORF">RradSPS_2758</name>
    <name evidence="6" type="ORF">SIL72_01425</name>
</gene>
<feature type="domain" description="HTH luxR-type" evidence="4">
    <location>
        <begin position="141"/>
        <end position="206"/>
    </location>
</feature>
<dbReference type="PANTHER" id="PTHR44688:SF25">
    <property type="entry name" value="HTH LUXR-TYPE DOMAIN-CONTAINING PROTEIN"/>
    <property type="match status" value="1"/>
</dbReference>
<dbReference type="PROSITE" id="PS50043">
    <property type="entry name" value="HTH_LUXR_2"/>
    <property type="match status" value="1"/>
</dbReference>
<dbReference type="AlphaFoldDB" id="A0A023X773"/>
<dbReference type="HOGENOM" id="CLU_000445_90_10_11"/>
<dbReference type="RefSeq" id="WP_038683391.1">
    <property type="nucleotide sequence ID" value="NZ_CP007514.1"/>
</dbReference>
<dbReference type="STRING" id="42256.RradSPS_2758"/>
<protein>
    <submittedName>
        <fullName evidence="5">Response regulator containing a CheY-like receiver domain and an HTH DNA-binding domain</fullName>
    </submittedName>
    <submittedName>
        <fullName evidence="6">Response regulator transcription factor</fullName>
    </submittedName>
</protein>
<keyword evidence="2 5" id="KW-0238">DNA-binding</keyword>
<evidence type="ECO:0000256" key="3">
    <source>
        <dbReference type="ARBA" id="ARBA00023163"/>
    </source>
</evidence>
<evidence type="ECO:0000259" key="4">
    <source>
        <dbReference type="PROSITE" id="PS50043"/>
    </source>
</evidence>
<evidence type="ECO:0000313" key="6">
    <source>
        <dbReference type="EMBL" id="MDX5892680.1"/>
    </source>
</evidence>
<keyword evidence="1" id="KW-0805">Transcription regulation</keyword>
<dbReference type="KEGG" id="rrd:RradSPS_2758"/>
<evidence type="ECO:0000313" key="5">
    <source>
        <dbReference type="EMBL" id="AHY48041.1"/>
    </source>
</evidence>
<evidence type="ECO:0000256" key="1">
    <source>
        <dbReference type="ARBA" id="ARBA00023015"/>
    </source>
</evidence>
<sequence length="210" mass="21990">MTPVRALIVASSPLLRAGLRSMLAEASVEVVGEAATLALSGERPDAEVLIVADEDPAGAGLTEELVETDQASAGRSLVLISSDETAVSWLRELPLSGWGIVSPDAPPEELQAAVAAAARGLVVFERSLVERLTLAPEEDGEDEAPSPLTGRETEVLELLSRGLPNKQVARRLDISEHTVKFHVSSIFAKLGASSRAEAVALGARRGAITL</sequence>
<proteinExistence type="predicted"/>
<reference evidence="6" key="2">
    <citation type="submission" date="2023-11" db="EMBL/GenBank/DDBJ databases">
        <title>MicrobeMod: A computational toolkit for identifying prokaryotic methylation and restriction-modification with nanopore sequencing.</title>
        <authorList>
            <person name="Crits-Christoph A."/>
            <person name="Kang S.C."/>
            <person name="Lee H."/>
            <person name="Ostrov N."/>
        </authorList>
    </citation>
    <scope>NUCLEOTIDE SEQUENCE</scope>
    <source>
        <strain evidence="6">ATCC 51242</strain>
    </source>
</reference>
<dbReference type="Proteomes" id="UP000025229">
    <property type="component" value="Chromosome"/>
</dbReference>
<organism evidence="5 7">
    <name type="scientific">Rubrobacter radiotolerans</name>
    <name type="common">Arthrobacter radiotolerans</name>
    <dbReference type="NCBI Taxonomy" id="42256"/>
    <lineage>
        <taxon>Bacteria</taxon>
        <taxon>Bacillati</taxon>
        <taxon>Actinomycetota</taxon>
        <taxon>Rubrobacteria</taxon>
        <taxon>Rubrobacterales</taxon>
        <taxon>Rubrobacteraceae</taxon>
        <taxon>Rubrobacter</taxon>
    </lineage>
</organism>
<dbReference type="PROSITE" id="PS00622">
    <property type="entry name" value="HTH_LUXR_1"/>
    <property type="match status" value="1"/>
</dbReference>
<dbReference type="CDD" id="cd06170">
    <property type="entry name" value="LuxR_C_like"/>
    <property type="match status" value="1"/>
</dbReference>
<dbReference type="PANTHER" id="PTHR44688">
    <property type="entry name" value="DNA-BINDING TRANSCRIPTIONAL ACTIVATOR DEVR_DOSR"/>
    <property type="match status" value="1"/>
</dbReference>